<evidence type="ECO:0008006" key="3">
    <source>
        <dbReference type="Google" id="ProtNLM"/>
    </source>
</evidence>
<keyword evidence="2" id="KW-1185">Reference proteome</keyword>
<dbReference type="CDD" id="cd14726">
    <property type="entry name" value="TraB_PrgY-like"/>
    <property type="match status" value="1"/>
</dbReference>
<accession>Q54KY0</accession>
<dbReference type="Proteomes" id="UP000002195">
    <property type="component" value="Unassembled WGS sequence"/>
</dbReference>
<dbReference type="HOGENOM" id="CLU_770351_0_0_1"/>
<dbReference type="Pfam" id="PF01963">
    <property type="entry name" value="TraB_PrgY_gumN"/>
    <property type="match status" value="1"/>
</dbReference>
<sequence>MISRVLKKGFINNNNNIDKNLKLFINRSYCSGSQNNNNNNNGISTEINDLPIYFHRDLQSNKDIFMIGSVHTSRDSATQVQKFIRDVKPDALVLELDDSRFNKIRNDIHNKDLSTYKTQSNEDDSFLQMLFGNLFGGQSSPFAGVLIKNFKKFQNTMKTFGLIPGLEFYFAIKEAENLGCEIILGDVDSNITINKLLHAAPSEFFSKSNGISPDMERLNQLMSPLVHIMMKDGATEKEIEVEYKRILNNKTLNEVRSIFEKELPKTYEALCIGRERHITRSIKQSKANTIVVVVGALHVDGIKKLLNLPLNDIPKSLPPPPKSSIQGLLGAFGLGGGGSGGINGGFGNMMKGLLGNNNNK</sequence>
<proteinExistence type="predicted"/>
<dbReference type="OMA" id="ECHIARS"/>
<dbReference type="AlphaFoldDB" id="Q54KY0"/>
<evidence type="ECO:0000313" key="2">
    <source>
        <dbReference type="Proteomes" id="UP000002195"/>
    </source>
</evidence>
<dbReference type="eggNOG" id="ENOG502RSPU">
    <property type="taxonomic scope" value="Eukaryota"/>
</dbReference>
<dbReference type="dictyBase" id="DDB_G0287043"/>
<organism evidence="1 2">
    <name type="scientific">Dictyostelium discoideum</name>
    <name type="common">Social amoeba</name>
    <dbReference type="NCBI Taxonomy" id="44689"/>
    <lineage>
        <taxon>Eukaryota</taxon>
        <taxon>Amoebozoa</taxon>
        <taxon>Evosea</taxon>
        <taxon>Eumycetozoa</taxon>
        <taxon>Dictyostelia</taxon>
        <taxon>Dictyosteliales</taxon>
        <taxon>Dictyosteliaceae</taxon>
        <taxon>Dictyostelium</taxon>
    </lineage>
</organism>
<dbReference type="VEuPathDB" id="AmoebaDB:DDB_G0287043"/>
<dbReference type="PANTHER" id="PTHR21530">
    <property type="entry name" value="PHEROMONE SHUTDOWN PROTEIN"/>
    <property type="match status" value="1"/>
</dbReference>
<dbReference type="InterPro" id="IPR046345">
    <property type="entry name" value="TraB_PrgY-like"/>
</dbReference>
<comment type="caution">
    <text evidence="1">The sequence shown here is derived from an EMBL/GenBank/DDBJ whole genome shotgun (WGS) entry which is preliminary data.</text>
</comment>
<dbReference type="FunCoup" id="Q54KY0">
    <property type="interactions" value="2"/>
</dbReference>
<evidence type="ECO:0000313" key="1">
    <source>
        <dbReference type="EMBL" id="EAL63886.1"/>
    </source>
</evidence>
<dbReference type="InParanoid" id="Q54KY0"/>
<dbReference type="RefSeq" id="XP_637390.1">
    <property type="nucleotide sequence ID" value="XM_632298.1"/>
</dbReference>
<dbReference type="InterPro" id="IPR002816">
    <property type="entry name" value="TraB/PrgY/GumN_fam"/>
</dbReference>
<dbReference type="PaxDb" id="44689-DDB0187247"/>
<dbReference type="GeneID" id="8625920"/>
<reference evidence="1 2" key="1">
    <citation type="journal article" date="2005" name="Nature">
        <title>The genome of the social amoeba Dictyostelium discoideum.</title>
        <authorList>
            <consortium name="The Dictyostelium discoideum Sequencing Consortium"/>
            <person name="Eichinger L."/>
            <person name="Pachebat J.A."/>
            <person name="Glockner G."/>
            <person name="Rajandream M.A."/>
            <person name="Sucgang R."/>
            <person name="Berriman M."/>
            <person name="Song J."/>
            <person name="Olsen R."/>
            <person name="Szafranski K."/>
            <person name="Xu Q."/>
            <person name="Tunggal B."/>
            <person name="Kummerfeld S."/>
            <person name="Madera M."/>
            <person name="Konfortov B.A."/>
            <person name="Rivero F."/>
            <person name="Bankier A.T."/>
            <person name="Lehmann R."/>
            <person name="Hamlin N."/>
            <person name="Davies R."/>
            <person name="Gaudet P."/>
            <person name="Fey P."/>
            <person name="Pilcher K."/>
            <person name="Chen G."/>
            <person name="Saunders D."/>
            <person name="Sodergren E."/>
            <person name="Davis P."/>
            <person name="Kerhornou A."/>
            <person name="Nie X."/>
            <person name="Hall N."/>
            <person name="Anjard C."/>
            <person name="Hemphill L."/>
            <person name="Bason N."/>
            <person name="Farbrother P."/>
            <person name="Desany B."/>
            <person name="Just E."/>
            <person name="Morio T."/>
            <person name="Rost R."/>
            <person name="Churcher C."/>
            <person name="Cooper J."/>
            <person name="Haydock S."/>
            <person name="van Driessche N."/>
            <person name="Cronin A."/>
            <person name="Goodhead I."/>
            <person name="Muzny D."/>
            <person name="Mourier T."/>
            <person name="Pain A."/>
            <person name="Lu M."/>
            <person name="Harper D."/>
            <person name="Lindsay R."/>
            <person name="Hauser H."/>
            <person name="James K."/>
            <person name="Quiles M."/>
            <person name="Madan Babu M."/>
            <person name="Saito T."/>
            <person name="Buchrieser C."/>
            <person name="Wardroper A."/>
            <person name="Felder M."/>
            <person name="Thangavelu M."/>
            <person name="Johnson D."/>
            <person name="Knights A."/>
            <person name="Loulseged H."/>
            <person name="Mungall K."/>
            <person name="Oliver K."/>
            <person name="Price C."/>
            <person name="Quail M.A."/>
            <person name="Urushihara H."/>
            <person name="Hernandez J."/>
            <person name="Rabbinowitsch E."/>
            <person name="Steffen D."/>
            <person name="Sanders M."/>
            <person name="Ma J."/>
            <person name="Kohara Y."/>
            <person name="Sharp S."/>
            <person name="Simmonds M."/>
            <person name="Spiegler S."/>
            <person name="Tivey A."/>
            <person name="Sugano S."/>
            <person name="White B."/>
            <person name="Walker D."/>
            <person name="Woodward J."/>
            <person name="Winckler T."/>
            <person name="Tanaka Y."/>
            <person name="Shaulsky G."/>
            <person name="Schleicher M."/>
            <person name="Weinstock G."/>
            <person name="Rosenthal A."/>
            <person name="Cox E.C."/>
            <person name="Chisholm R.L."/>
            <person name="Gibbs R."/>
            <person name="Loomis W.F."/>
            <person name="Platzer M."/>
            <person name="Kay R.R."/>
            <person name="Williams J."/>
            <person name="Dear P.H."/>
            <person name="Noegel A.A."/>
            <person name="Barrell B."/>
            <person name="Kuspa A."/>
        </authorList>
    </citation>
    <scope>NUCLEOTIDE SEQUENCE [LARGE SCALE GENOMIC DNA]</scope>
    <source>
        <strain evidence="1 2">AX4</strain>
    </source>
</reference>
<name>Q54KY0_DICDI</name>
<dbReference type="PANTHER" id="PTHR21530:SF7">
    <property type="entry name" value="TRAB DOMAIN-CONTAINING PROTEIN"/>
    <property type="match status" value="1"/>
</dbReference>
<gene>
    <name evidence="1" type="ORF">DDB_G0287043</name>
</gene>
<protein>
    <recommendedName>
        <fullName evidence="3">TraB domain-containing protein</fullName>
    </recommendedName>
</protein>
<dbReference type="KEGG" id="ddi:DDB_G0287043"/>
<dbReference type="EMBL" id="AAFI02000096">
    <property type="protein sequence ID" value="EAL63886.1"/>
    <property type="molecule type" value="Genomic_DNA"/>
</dbReference>
<dbReference type="PhylomeDB" id="Q54KY0"/>